<proteinExistence type="predicted"/>
<dbReference type="Gene3D" id="3.30.470.20">
    <property type="entry name" value="ATP-grasp fold, B domain"/>
    <property type="match status" value="2"/>
</dbReference>
<dbReference type="AlphaFoldDB" id="A0A1F6VQJ4"/>
<dbReference type="PANTHER" id="PTHR21621:SF0">
    <property type="entry name" value="BETA-CITRYLGLUTAMATE SYNTHASE B-RELATED"/>
    <property type="match status" value="1"/>
</dbReference>
<dbReference type="InterPro" id="IPR013815">
    <property type="entry name" value="ATP_grasp_subdomain_1"/>
</dbReference>
<dbReference type="InterPro" id="IPR013651">
    <property type="entry name" value="ATP-grasp_RimK-type"/>
</dbReference>
<dbReference type="GO" id="GO:0005737">
    <property type="term" value="C:cytoplasm"/>
    <property type="evidence" value="ECO:0007669"/>
    <property type="project" value="TreeGrafter"/>
</dbReference>
<gene>
    <name evidence="4" type="ORF">A3J61_02540</name>
</gene>
<dbReference type="Pfam" id="PF07478">
    <property type="entry name" value="Dala_Dala_lig_C"/>
    <property type="match status" value="1"/>
</dbReference>
<evidence type="ECO:0000256" key="2">
    <source>
        <dbReference type="PROSITE-ProRule" id="PRU00409"/>
    </source>
</evidence>
<dbReference type="PROSITE" id="PS50975">
    <property type="entry name" value="ATP_GRASP"/>
    <property type="match status" value="1"/>
</dbReference>
<dbReference type="EMBL" id="MFUC01000025">
    <property type="protein sequence ID" value="OGI71705.1"/>
    <property type="molecule type" value="Genomic_DNA"/>
</dbReference>
<dbReference type="GO" id="GO:0005524">
    <property type="term" value="F:ATP binding"/>
    <property type="evidence" value="ECO:0007669"/>
    <property type="project" value="UniProtKB-UniRule"/>
</dbReference>
<dbReference type="InterPro" id="IPR011095">
    <property type="entry name" value="Dala_Dala_lig_C"/>
</dbReference>
<sequence>MTKLKKSTLKQPLLSDLFKKIGKKLGVKVFVEKEWGMVGRISYPNGIHRYFRITTLDLNPVGAFEIARDKDYAKLFMSNMGYPVIPGKKFYSNEWAKTINSDQMIDRAWEYAKQIGLPVFLKPNSKSQGTGVAKVFTKTDFYQTFKSIARIDNVILVEQPILGKDYRIVVLDREIISAYERIPLTIIGDGKRTILQLLERKQAEYKKSGREKTFLITDPRLIKNLHREKLAFDSILPKGQSLQMLFNANLSAGGTSVDVTDKIHPFFKKTAINLTRDMGLRLCGVDLMIIGDITMPAKIWYVIEINASPGLHHYASLGKKQQDIVENLYTKVFKVMGKK</sequence>
<evidence type="ECO:0000313" key="4">
    <source>
        <dbReference type="EMBL" id="OGI71705.1"/>
    </source>
</evidence>
<dbReference type="Pfam" id="PF08443">
    <property type="entry name" value="RimK"/>
    <property type="match status" value="1"/>
</dbReference>
<keyword evidence="2" id="KW-0067">ATP-binding</keyword>
<evidence type="ECO:0000256" key="1">
    <source>
        <dbReference type="ARBA" id="ARBA00022598"/>
    </source>
</evidence>
<dbReference type="Gene3D" id="3.30.1490.20">
    <property type="entry name" value="ATP-grasp fold, A domain"/>
    <property type="match status" value="1"/>
</dbReference>
<keyword evidence="2" id="KW-0547">Nucleotide-binding</keyword>
<evidence type="ECO:0000313" key="5">
    <source>
        <dbReference type="Proteomes" id="UP000179686"/>
    </source>
</evidence>
<dbReference type="GO" id="GO:0018169">
    <property type="term" value="F:ribosomal S6-glutamic acid ligase activity"/>
    <property type="evidence" value="ECO:0007669"/>
    <property type="project" value="TreeGrafter"/>
</dbReference>
<dbReference type="GO" id="GO:0009432">
    <property type="term" value="P:SOS response"/>
    <property type="evidence" value="ECO:0007669"/>
    <property type="project" value="TreeGrafter"/>
</dbReference>
<protein>
    <recommendedName>
        <fullName evidence="3">ATP-grasp domain-containing protein</fullName>
    </recommendedName>
</protein>
<keyword evidence="1" id="KW-0436">Ligase</keyword>
<name>A0A1F6VQJ4_9BACT</name>
<evidence type="ECO:0000259" key="3">
    <source>
        <dbReference type="PROSITE" id="PS50975"/>
    </source>
</evidence>
<dbReference type="Proteomes" id="UP000179686">
    <property type="component" value="Unassembled WGS sequence"/>
</dbReference>
<dbReference type="STRING" id="1801752.A3J61_02540"/>
<reference evidence="4 5" key="1">
    <citation type="journal article" date="2016" name="Nat. Commun.">
        <title>Thousands of microbial genomes shed light on interconnected biogeochemical processes in an aquifer system.</title>
        <authorList>
            <person name="Anantharaman K."/>
            <person name="Brown C.T."/>
            <person name="Hug L.A."/>
            <person name="Sharon I."/>
            <person name="Castelle C.J."/>
            <person name="Probst A.J."/>
            <person name="Thomas B.C."/>
            <person name="Singh A."/>
            <person name="Wilkins M.J."/>
            <person name="Karaoz U."/>
            <person name="Brodie E.L."/>
            <person name="Williams K.H."/>
            <person name="Hubbard S.S."/>
            <person name="Banfield J.F."/>
        </authorList>
    </citation>
    <scope>NUCLEOTIDE SEQUENCE [LARGE SCALE GENOMIC DNA]</scope>
</reference>
<accession>A0A1F6VQJ4</accession>
<dbReference type="GO" id="GO:0046872">
    <property type="term" value="F:metal ion binding"/>
    <property type="evidence" value="ECO:0007669"/>
    <property type="project" value="InterPro"/>
</dbReference>
<dbReference type="InterPro" id="IPR011761">
    <property type="entry name" value="ATP-grasp"/>
</dbReference>
<organism evidence="4 5">
    <name type="scientific">Candidatus Nomurabacteria bacterium RIFCSPHIGHO2_02_FULL_38_15</name>
    <dbReference type="NCBI Taxonomy" id="1801752"/>
    <lineage>
        <taxon>Bacteria</taxon>
        <taxon>Candidatus Nomuraibacteriota</taxon>
    </lineage>
</organism>
<comment type="caution">
    <text evidence="4">The sequence shown here is derived from an EMBL/GenBank/DDBJ whole genome shotgun (WGS) entry which is preliminary data.</text>
</comment>
<dbReference type="GO" id="GO:0008716">
    <property type="term" value="F:D-alanine-D-alanine ligase activity"/>
    <property type="evidence" value="ECO:0007669"/>
    <property type="project" value="InterPro"/>
</dbReference>
<dbReference type="PANTHER" id="PTHR21621">
    <property type="entry name" value="RIBOSOMAL PROTEIN S6 MODIFICATION PROTEIN"/>
    <property type="match status" value="1"/>
</dbReference>
<dbReference type="SUPFAM" id="SSF56059">
    <property type="entry name" value="Glutathione synthetase ATP-binding domain-like"/>
    <property type="match status" value="1"/>
</dbReference>
<feature type="domain" description="ATP-grasp" evidence="3">
    <location>
        <begin position="74"/>
        <end position="337"/>
    </location>
</feature>